<keyword evidence="1" id="KW-0496">Mitochondrion</keyword>
<name>A0A1Y0B054_9LAMI</name>
<protein>
    <submittedName>
        <fullName evidence="1">Uncharacterized protein</fullName>
    </submittedName>
</protein>
<gene>
    <name evidence="1" type="ORF">AEK19_MT0494</name>
</gene>
<dbReference type="AlphaFoldDB" id="A0A1Y0B054"/>
<organism evidence="1">
    <name type="scientific">Utricularia reniformis</name>
    <dbReference type="NCBI Taxonomy" id="192314"/>
    <lineage>
        <taxon>Eukaryota</taxon>
        <taxon>Viridiplantae</taxon>
        <taxon>Streptophyta</taxon>
        <taxon>Embryophyta</taxon>
        <taxon>Tracheophyta</taxon>
        <taxon>Spermatophyta</taxon>
        <taxon>Magnoliopsida</taxon>
        <taxon>eudicotyledons</taxon>
        <taxon>Gunneridae</taxon>
        <taxon>Pentapetalae</taxon>
        <taxon>asterids</taxon>
        <taxon>lamiids</taxon>
        <taxon>Lamiales</taxon>
        <taxon>Lentibulariaceae</taxon>
        <taxon>Utricularia</taxon>
    </lineage>
</organism>
<proteinExistence type="predicted"/>
<geneLocation type="mitochondrion" evidence="1"/>
<dbReference type="EMBL" id="KY774314">
    <property type="protein sequence ID" value="ART30751.1"/>
    <property type="molecule type" value="Genomic_DNA"/>
</dbReference>
<reference evidence="1" key="1">
    <citation type="submission" date="2017-03" db="EMBL/GenBank/DDBJ databases">
        <title>The mitochondrial genome of the carnivorous plant Utricularia reniformis (Lentibulariaceae): structure, comparative analysis and evolutionary landmarks.</title>
        <authorList>
            <person name="Silva S.R."/>
            <person name="Alvarenga D.O."/>
            <person name="Michael T.P."/>
            <person name="Miranda V.F.O."/>
            <person name="Varani A.M."/>
        </authorList>
    </citation>
    <scope>NUCLEOTIDE SEQUENCE</scope>
</reference>
<sequence>MYHRQCFGNRQKARQLWSRAVQPRLPGIPSTYGGRRFSHIEALCLPSGVSRLTRVPGSEMIAHPSTSQGVRLPLSHSYTFQERQARWVPTNLGQLAS</sequence>
<evidence type="ECO:0000313" key="1">
    <source>
        <dbReference type="EMBL" id="ART30751.1"/>
    </source>
</evidence>
<accession>A0A1Y0B054</accession>